<keyword evidence="5" id="KW-0067">ATP-binding</keyword>
<dbReference type="InterPro" id="IPR011611">
    <property type="entry name" value="PfkB_dom"/>
</dbReference>
<dbReference type="AlphaFoldDB" id="A0A2T5G133"/>
<keyword evidence="4 7" id="KW-0418">Kinase</keyword>
<sequence length="316" mass="33355">MFLICGEALFDVFEEGDQASSGARPRAVAGGSPFNVAIGLARLGVPVSLATSLSGDDYGCALQDALARENVDVRFASRSTGPTPCALVSLDEQGIASYRFRGLDEANFHPDVDEVAAAIDSITAVHVGSFPLVTQPSADRLLALLERVGEHCLVTLDPNVRLAVEPDTARWREQIERFARYAHVVKASLEDIDLLYPGADPIETARRWLSDRCRLVVVTRGGDGALLLSQAHGAVEISAAPISVVDTVGAGDTFQAAMLAYLHANGAASPTGLAGLGGGELERLAAYAIRAAGVTCSRRGPDLPYRNEIDMELLSA</sequence>
<dbReference type="EMBL" id="NWBU01000004">
    <property type="protein sequence ID" value="PTQ12853.1"/>
    <property type="molecule type" value="Genomic_DNA"/>
</dbReference>
<dbReference type="InterPro" id="IPR029056">
    <property type="entry name" value="Ribokinase-like"/>
</dbReference>
<comment type="similarity">
    <text evidence="1">Belongs to the carbohydrate kinase PfkB family.</text>
</comment>
<reference evidence="7 8" key="1">
    <citation type="submission" date="2017-09" db="EMBL/GenBank/DDBJ databases">
        <title>Sphingomonas panjinensis sp.nov., isolated from oil-contaminated soil.</title>
        <authorList>
            <person name="Wang L."/>
            <person name="Chen L."/>
        </authorList>
    </citation>
    <scope>NUCLEOTIDE SEQUENCE [LARGE SCALE GENOMIC DNA]</scope>
    <source>
        <strain evidence="7 8">FW-11</strain>
    </source>
</reference>
<gene>
    <name evidence="7" type="ORF">CLG96_01515</name>
</gene>
<dbReference type="SUPFAM" id="SSF53613">
    <property type="entry name" value="Ribokinase-like"/>
    <property type="match status" value="1"/>
</dbReference>
<dbReference type="OrthoDB" id="9776822at2"/>
<proteinExistence type="inferred from homology"/>
<keyword evidence="3" id="KW-0547">Nucleotide-binding</keyword>
<dbReference type="Proteomes" id="UP000244162">
    <property type="component" value="Unassembled WGS sequence"/>
</dbReference>
<keyword evidence="8" id="KW-1185">Reference proteome</keyword>
<dbReference type="PANTHER" id="PTHR43085">
    <property type="entry name" value="HEXOKINASE FAMILY MEMBER"/>
    <property type="match status" value="1"/>
</dbReference>
<evidence type="ECO:0000256" key="5">
    <source>
        <dbReference type="ARBA" id="ARBA00022840"/>
    </source>
</evidence>
<dbReference type="GO" id="GO:0016301">
    <property type="term" value="F:kinase activity"/>
    <property type="evidence" value="ECO:0007669"/>
    <property type="project" value="UniProtKB-KW"/>
</dbReference>
<accession>A0A2T5G133</accession>
<dbReference type="CDD" id="cd01167">
    <property type="entry name" value="bac_FRK"/>
    <property type="match status" value="1"/>
</dbReference>
<comment type="caution">
    <text evidence="7">The sequence shown here is derived from an EMBL/GenBank/DDBJ whole genome shotgun (WGS) entry which is preliminary data.</text>
</comment>
<dbReference type="PROSITE" id="PS00584">
    <property type="entry name" value="PFKB_KINASES_2"/>
    <property type="match status" value="1"/>
</dbReference>
<dbReference type="GO" id="GO:0005524">
    <property type="term" value="F:ATP binding"/>
    <property type="evidence" value="ECO:0007669"/>
    <property type="project" value="UniProtKB-KW"/>
</dbReference>
<dbReference type="PANTHER" id="PTHR43085:SF1">
    <property type="entry name" value="PSEUDOURIDINE KINASE-RELATED"/>
    <property type="match status" value="1"/>
</dbReference>
<dbReference type="RefSeq" id="WP_107966090.1">
    <property type="nucleotide sequence ID" value="NZ_NWBU01000004.1"/>
</dbReference>
<dbReference type="InterPro" id="IPR002173">
    <property type="entry name" value="Carboh/pur_kinase_PfkB_CS"/>
</dbReference>
<dbReference type="Gene3D" id="3.40.1190.20">
    <property type="match status" value="1"/>
</dbReference>
<protein>
    <submittedName>
        <fullName evidence="7">Carbohydrate kinase</fullName>
    </submittedName>
</protein>
<evidence type="ECO:0000256" key="3">
    <source>
        <dbReference type="ARBA" id="ARBA00022741"/>
    </source>
</evidence>
<evidence type="ECO:0000256" key="1">
    <source>
        <dbReference type="ARBA" id="ARBA00010688"/>
    </source>
</evidence>
<organism evidence="7 8">
    <name type="scientific">Sphingomonas oleivorans</name>
    <dbReference type="NCBI Taxonomy" id="1735121"/>
    <lineage>
        <taxon>Bacteria</taxon>
        <taxon>Pseudomonadati</taxon>
        <taxon>Pseudomonadota</taxon>
        <taxon>Alphaproteobacteria</taxon>
        <taxon>Sphingomonadales</taxon>
        <taxon>Sphingomonadaceae</taxon>
        <taxon>Sphingomonas</taxon>
    </lineage>
</organism>
<dbReference type="Pfam" id="PF00294">
    <property type="entry name" value="PfkB"/>
    <property type="match status" value="1"/>
</dbReference>
<evidence type="ECO:0000256" key="2">
    <source>
        <dbReference type="ARBA" id="ARBA00022679"/>
    </source>
</evidence>
<evidence type="ECO:0000313" key="7">
    <source>
        <dbReference type="EMBL" id="PTQ12853.1"/>
    </source>
</evidence>
<evidence type="ECO:0000259" key="6">
    <source>
        <dbReference type="Pfam" id="PF00294"/>
    </source>
</evidence>
<evidence type="ECO:0000256" key="4">
    <source>
        <dbReference type="ARBA" id="ARBA00022777"/>
    </source>
</evidence>
<feature type="domain" description="Carbohydrate kinase PfkB" evidence="6">
    <location>
        <begin position="15"/>
        <end position="304"/>
    </location>
</feature>
<dbReference type="InterPro" id="IPR050306">
    <property type="entry name" value="PfkB_Carbo_kinase"/>
</dbReference>
<name>A0A2T5G133_9SPHN</name>
<keyword evidence="2" id="KW-0808">Transferase</keyword>
<evidence type="ECO:0000313" key="8">
    <source>
        <dbReference type="Proteomes" id="UP000244162"/>
    </source>
</evidence>